<sequence length="262" mass="27201">MDQAIRLIRIGDTTGLECVPHEPQTPNSNEIRIRHDTIGVNFIDIYHRIGLYPLALPAVLGVEGAGIAEAVGSNVTNVKIGDRVAYAGAPVGAYASTRLLPNSRAILLPAEIPSKGAAASMLRGLTTHMLLTRTYPIGPQDTILIHAAVGGLGGLLVQWAKHLGAKVIGTFGSAEKAAQAKIYGADHLIIGRTADIVSEVAALTSGVCVDFAIDGIGGDMLLKTIACVRPFGTVASIGQAAGPIPHIDVDALGPASWPMQRT</sequence>
<dbReference type="InterPro" id="IPR011032">
    <property type="entry name" value="GroES-like_sf"/>
</dbReference>
<dbReference type="Proteomes" id="UP001477870">
    <property type="component" value="Unassembled WGS sequence"/>
</dbReference>
<dbReference type="EMBL" id="JBBMQO010000008">
    <property type="protein sequence ID" value="MEM5502675.1"/>
    <property type="molecule type" value="Genomic_DNA"/>
</dbReference>
<protein>
    <submittedName>
        <fullName evidence="4">Quinone oxidoreductase</fullName>
    </submittedName>
</protein>
<dbReference type="InterPro" id="IPR013149">
    <property type="entry name" value="ADH-like_C"/>
</dbReference>
<dbReference type="PANTHER" id="PTHR48106">
    <property type="entry name" value="QUINONE OXIDOREDUCTASE PIG3-RELATED"/>
    <property type="match status" value="1"/>
</dbReference>
<dbReference type="SMART" id="SM00829">
    <property type="entry name" value="PKS_ER"/>
    <property type="match status" value="1"/>
</dbReference>
<organism evidence="4 5">
    <name type="scientific">Ahrensia kielensis</name>
    <dbReference type="NCBI Taxonomy" id="76980"/>
    <lineage>
        <taxon>Bacteria</taxon>
        <taxon>Pseudomonadati</taxon>
        <taxon>Pseudomonadota</taxon>
        <taxon>Alphaproteobacteria</taxon>
        <taxon>Hyphomicrobiales</taxon>
        <taxon>Ahrensiaceae</taxon>
        <taxon>Ahrensia</taxon>
    </lineage>
</organism>
<dbReference type="SUPFAM" id="SSF51735">
    <property type="entry name" value="NAD(P)-binding Rossmann-fold domains"/>
    <property type="match status" value="1"/>
</dbReference>
<gene>
    <name evidence="4" type="ORF">WNY59_13865</name>
</gene>
<dbReference type="SUPFAM" id="SSF50129">
    <property type="entry name" value="GroES-like"/>
    <property type="match status" value="1"/>
</dbReference>
<dbReference type="Gene3D" id="3.90.180.10">
    <property type="entry name" value="Medium-chain alcohol dehydrogenases, catalytic domain"/>
    <property type="match status" value="1"/>
</dbReference>
<evidence type="ECO:0000313" key="4">
    <source>
        <dbReference type="EMBL" id="MEM5502675.1"/>
    </source>
</evidence>
<evidence type="ECO:0000256" key="1">
    <source>
        <dbReference type="ARBA" id="ARBA00022857"/>
    </source>
</evidence>
<keyword evidence="1" id="KW-0521">NADP</keyword>
<evidence type="ECO:0000256" key="2">
    <source>
        <dbReference type="ARBA" id="ARBA00023002"/>
    </source>
</evidence>
<feature type="domain" description="Enoyl reductase (ER)" evidence="3">
    <location>
        <begin position="11"/>
        <end position="259"/>
    </location>
</feature>
<keyword evidence="5" id="KW-1185">Reference proteome</keyword>
<reference evidence="4 5" key="1">
    <citation type="submission" date="2024-03" db="EMBL/GenBank/DDBJ databases">
        <title>Community enrichment and isolation of bacterial strains for fucoidan degradation.</title>
        <authorList>
            <person name="Sichert A."/>
        </authorList>
    </citation>
    <scope>NUCLEOTIDE SEQUENCE [LARGE SCALE GENOMIC DNA]</scope>
    <source>
        <strain evidence="4 5">AS62</strain>
    </source>
</reference>
<dbReference type="Gene3D" id="3.40.50.720">
    <property type="entry name" value="NAD(P)-binding Rossmann-like Domain"/>
    <property type="match status" value="1"/>
</dbReference>
<name>A0ABU9T971_9HYPH</name>
<dbReference type="InterPro" id="IPR020843">
    <property type="entry name" value="ER"/>
</dbReference>
<dbReference type="RefSeq" id="WP_342848934.1">
    <property type="nucleotide sequence ID" value="NZ_JBBMQO010000008.1"/>
</dbReference>
<dbReference type="PANTHER" id="PTHR48106:SF13">
    <property type="entry name" value="QUINONE OXIDOREDUCTASE-RELATED"/>
    <property type="match status" value="1"/>
</dbReference>
<dbReference type="InterPro" id="IPR013154">
    <property type="entry name" value="ADH-like_N"/>
</dbReference>
<comment type="caution">
    <text evidence="4">The sequence shown here is derived from an EMBL/GenBank/DDBJ whole genome shotgun (WGS) entry which is preliminary data.</text>
</comment>
<accession>A0ABU9T971</accession>
<dbReference type="CDD" id="cd05286">
    <property type="entry name" value="QOR2"/>
    <property type="match status" value="1"/>
</dbReference>
<dbReference type="Pfam" id="PF08240">
    <property type="entry name" value="ADH_N"/>
    <property type="match status" value="1"/>
</dbReference>
<dbReference type="Pfam" id="PF00107">
    <property type="entry name" value="ADH_zinc_N"/>
    <property type="match status" value="1"/>
</dbReference>
<proteinExistence type="predicted"/>
<evidence type="ECO:0000313" key="5">
    <source>
        <dbReference type="Proteomes" id="UP001477870"/>
    </source>
</evidence>
<dbReference type="InterPro" id="IPR036291">
    <property type="entry name" value="NAD(P)-bd_dom_sf"/>
</dbReference>
<dbReference type="InterPro" id="IPR047618">
    <property type="entry name" value="QOR-like"/>
</dbReference>
<keyword evidence="2" id="KW-0560">Oxidoreductase</keyword>
<evidence type="ECO:0000259" key="3">
    <source>
        <dbReference type="SMART" id="SM00829"/>
    </source>
</evidence>